<dbReference type="RefSeq" id="WP_375357757.1">
    <property type="nucleotide sequence ID" value="NZ_JBHHMI010000032.1"/>
</dbReference>
<keyword evidence="1" id="KW-0472">Membrane</keyword>
<name>A0ABV5AZU2_9BACL</name>
<sequence length="304" mass="34021">MKSSVAAVVWSIIYLLLLLSLLTPLRVLTPFFLIVPGAVLFASQPFRQFVMCVIPVALILAIISPLFLIPMAYFLIPAIIMGRTYKKSAPAFHTLMIGTGVIIAEFLLLLLMGTLFFQFDLSQYIRQIVTEMVAPLQDMANNNPLTQMTWDDAATKNIADVTVLMIPYALIVTSFTMAVITHALTRPILSSMGMAVPKMKPAREWRLPRALIWYYLLAVIIEWIANGSDGGWATTIAANLIPLINICFLIQTIGFIFFFVHARKWNPVLSFVFAGIVLLIHPLRIIGIIDLAFPLREAITRSKR</sequence>
<feature type="transmembrane region" description="Helical" evidence="1">
    <location>
        <begin position="206"/>
        <end position="224"/>
    </location>
</feature>
<proteinExistence type="predicted"/>
<evidence type="ECO:0000256" key="1">
    <source>
        <dbReference type="SAM" id="Phobius"/>
    </source>
</evidence>
<evidence type="ECO:0000313" key="3">
    <source>
        <dbReference type="Proteomes" id="UP001580346"/>
    </source>
</evidence>
<comment type="caution">
    <text evidence="2">The sequence shown here is derived from an EMBL/GenBank/DDBJ whole genome shotgun (WGS) entry which is preliminary data.</text>
</comment>
<gene>
    <name evidence="2" type="ORF">ACE41H_22265</name>
</gene>
<dbReference type="InterPro" id="IPR018710">
    <property type="entry name" value="DUF2232"/>
</dbReference>
<dbReference type="PANTHER" id="PTHR41324:SF1">
    <property type="entry name" value="DUF2232 DOMAIN-CONTAINING PROTEIN"/>
    <property type="match status" value="1"/>
</dbReference>
<feature type="transmembrane region" description="Helical" evidence="1">
    <location>
        <begin position="92"/>
        <end position="117"/>
    </location>
</feature>
<dbReference type="Proteomes" id="UP001580346">
    <property type="component" value="Unassembled WGS sequence"/>
</dbReference>
<keyword evidence="1" id="KW-0812">Transmembrane</keyword>
<reference evidence="2 3" key="1">
    <citation type="submission" date="2024-09" db="EMBL/GenBank/DDBJ databases">
        <title>Paenibacillus zeirhizospherea sp. nov., isolated from surface of the maize (Zea mays) roots in a horticulture field, Hungary.</title>
        <authorList>
            <person name="Marton D."/>
            <person name="Farkas M."/>
            <person name="Bedics A."/>
            <person name="Toth E."/>
            <person name="Tancsics A."/>
            <person name="Boka K."/>
            <person name="Maroti G."/>
            <person name="Kriszt B."/>
            <person name="Cserhati M."/>
        </authorList>
    </citation>
    <scope>NUCLEOTIDE SEQUENCE [LARGE SCALE GENOMIC DNA]</scope>
    <source>
        <strain evidence="2 3">KCTC 33519</strain>
    </source>
</reference>
<dbReference type="EMBL" id="JBHHMI010000032">
    <property type="protein sequence ID" value="MFB5269487.1"/>
    <property type="molecule type" value="Genomic_DNA"/>
</dbReference>
<dbReference type="Pfam" id="PF09991">
    <property type="entry name" value="DUF2232"/>
    <property type="match status" value="1"/>
</dbReference>
<evidence type="ECO:0000313" key="2">
    <source>
        <dbReference type="EMBL" id="MFB5269487.1"/>
    </source>
</evidence>
<feature type="transmembrane region" description="Helical" evidence="1">
    <location>
        <begin position="236"/>
        <end position="259"/>
    </location>
</feature>
<keyword evidence="3" id="KW-1185">Reference proteome</keyword>
<dbReference type="PANTHER" id="PTHR41324">
    <property type="entry name" value="MEMBRANE PROTEIN-RELATED"/>
    <property type="match status" value="1"/>
</dbReference>
<accession>A0ABV5AZU2</accession>
<keyword evidence="1" id="KW-1133">Transmembrane helix</keyword>
<protein>
    <submittedName>
        <fullName evidence="2">DUF2232 domain-containing protein</fullName>
    </submittedName>
</protein>
<feature type="transmembrane region" description="Helical" evidence="1">
    <location>
        <begin position="57"/>
        <end position="80"/>
    </location>
</feature>
<feature type="transmembrane region" description="Helical" evidence="1">
    <location>
        <begin position="271"/>
        <end position="293"/>
    </location>
</feature>
<organism evidence="2 3">
    <name type="scientific">Paenibacillus enshidis</name>
    <dbReference type="NCBI Taxonomy" id="1458439"/>
    <lineage>
        <taxon>Bacteria</taxon>
        <taxon>Bacillati</taxon>
        <taxon>Bacillota</taxon>
        <taxon>Bacilli</taxon>
        <taxon>Bacillales</taxon>
        <taxon>Paenibacillaceae</taxon>
        <taxon>Paenibacillus</taxon>
    </lineage>
</organism>
<feature type="transmembrane region" description="Helical" evidence="1">
    <location>
        <begin position="165"/>
        <end position="185"/>
    </location>
</feature>